<organism evidence="1 2">
    <name type="scientific">Campylobacter magnus</name>
    <dbReference type="NCBI Taxonomy" id="3026462"/>
    <lineage>
        <taxon>Bacteria</taxon>
        <taxon>Pseudomonadati</taxon>
        <taxon>Campylobacterota</taxon>
        <taxon>Epsilonproteobacteria</taxon>
        <taxon>Campylobacterales</taxon>
        <taxon>Campylobacteraceae</taxon>
        <taxon>Campylobacter</taxon>
    </lineage>
</organism>
<accession>A0ABT8TC71</accession>
<protein>
    <recommendedName>
        <fullName evidence="3">Motility accessory factor</fullName>
    </recommendedName>
</protein>
<evidence type="ECO:0000313" key="1">
    <source>
        <dbReference type="EMBL" id="MDO2409482.1"/>
    </source>
</evidence>
<proteinExistence type="predicted"/>
<keyword evidence="2" id="KW-1185">Reference proteome</keyword>
<dbReference type="Proteomes" id="UP001171111">
    <property type="component" value="Unassembled WGS sequence"/>
</dbReference>
<comment type="caution">
    <text evidence="1">The sequence shown here is derived from an EMBL/GenBank/DDBJ whole genome shotgun (WGS) entry which is preliminary data.</text>
</comment>
<evidence type="ECO:0000313" key="2">
    <source>
        <dbReference type="Proteomes" id="UP001171111"/>
    </source>
</evidence>
<gene>
    <name evidence="1" type="ORF">Q2362_05135</name>
</gene>
<dbReference type="EMBL" id="JAULJQ010000005">
    <property type="protein sequence ID" value="MDO2409482.1"/>
    <property type="molecule type" value="Genomic_DNA"/>
</dbReference>
<reference evidence="1 2" key="1">
    <citation type="submission" date="2023-06" db="EMBL/GenBank/DDBJ databases">
        <title>Campylobacter magnum sp. nov., isolated from cecal contents of domestic pigs (Sus scrofa domesticus).</title>
        <authorList>
            <person name="Papic B."/>
            <person name="Gruntar I."/>
        </authorList>
    </citation>
    <scope>NUCLEOTIDE SEQUENCE [LARGE SCALE GENOMIC DNA]</scope>
    <source>
        <strain evidence="2">34484-21</strain>
    </source>
</reference>
<sequence>MEQISIEQKMLMTLLGAELAKNGKDLSDLSQLLIDIESTNDVGQIFKIITKYFPKQVK</sequence>
<evidence type="ECO:0008006" key="3">
    <source>
        <dbReference type="Google" id="ProtNLM"/>
    </source>
</evidence>
<dbReference type="RefSeq" id="WP_273930326.1">
    <property type="nucleotide sequence ID" value="NZ_JAQSLJ010000001.1"/>
</dbReference>
<name>A0ABT8TC71_9BACT</name>